<comment type="caution">
    <text evidence="3">The sequence shown here is derived from an EMBL/GenBank/DDBJ whole genome shotgun (WGS) entry which is preliminary data.</text>
</comment>
<evidence type="ECO:0000313" key="4">
    <source>
        <dbReference type="Proteomes" id="UP000006455"/>
    </source>
</evidence>
<gene>
    <name evidence="3" type="ORF">MCOL_V205395</name>
</gene>
<dbReference type="OrthoDB" id="4618916at2"/>
<keyword evidence="2" id="KW-0560">Oxidoreductase</keyword>
<protein>
    <submittedName>
        <fullName evidence="3">Uncharacterized protein</fullName>
    </submittedName>
</protein>
<dbReference type="SUPFAM" id="SSF51735">
    <property type="entry name" value="NAD(P)-binding Rossmann-fold domains"/>
    <property type="match status" value="1"/>
</dbReference>
<dbReference type="Proteomes" id="UP000006455">
    <property type="component" value="Unassembled WGS sequence"/>
</dbReference>
<evidence type="ECO:0000256" key="2">
    <source>
        <dbReference type="ARBA" id="ARBA00023002"/>
    </source>
</evidence>
<sequence length="201" mass="21127">MAPSIAVLGLADDLTRGLADKLDAIVVEPERVLPSDITGAVVVVATDPPQRPSDLVSLNGEDWDRIVDGMMWHTLTGLQRARSAFTADMRRIVVVVPTIGMAGAAQLVAYTTALEGIRAMAKSAARQWLSQGVFVNLVAAPLRLFAPAMDGVSAHLAAAVRYDDSTLLHSVAAAVAFLLRPDIGHVLGETIVVDGGALMLP</sequence>
<dbReference type="PANTHER" id="PTHR24321">
    <property type="entry name" value="DEHYDROGENASES, SHORT CHAIN"/>
    <property type="match status" value="1"/>
</dbReference>
<evidence type="ECO:0000313" key="3">
    <source>
        <dbReference type="EMBL" id="EJO89598.1"/>
    </source>
</evidence>
<dbReference type="GeneID" id="31526488"/>
<dbReference type="InterPro" id="IPR036291">
    <property type="entry name" value="NAD(P)-bd_dom_sf"/>
</dbReference>
<dbReference type="Pfam" id="PF13561">
    <property type="entry name" value="adh_short_C2"/>
    <property type="match status" value="1"/>
</dbReference>
<reference evidence="3 4" key="1">
    <citation type="journal article" date="2011" name="J. Bacteriol.">
        <title>Genome sequence of the Mycobacterium colombiense type strain, CECT 3035.</title>
        <authorList>
            <person name="Gonzalez-Perez M."/>
            <person name="Murcia M.I."/>
            <person name="Landsman D."/>
            <person name="Jordan I.K."/>
            <person name="Marino-Ramirez L."/>
        </authorList>
    </citation>
    <scope>NUCLEOTIDE SEQUENCE [LARGE SCALE GENOMIC DNA]</scope>
    <source>
        <strain evidence="3 4">CECT 3035</strain>
    </source>
</reference>
<accession>J4TJ46</accession>
<organism evidence="3 4">
    <name type="scientific">Mycobacterium colombiense CECT 3035</name>
    <dbReference type="NCBI Taxonomy" id="1041522"/>
    <lineage>
        <taxon>Bacteria</taxon>
        <taxon>Bacillati</taxon>
        <taxon>Actinomycetota</taxon>
        <taxon>Actinomycetes</taxon>
        <taxon>Mycobacteriales</taxon>
        <taxon>Mycobacteriaceae</taxon>
        <taxon>Mycobacterium</taxon>
        <taxon>Mycobacterium avium complex (MAC)</taxon>
    </lineage>
</organism>
<name>J4TJ46_9MYCO</name>
<dbReference type="EMBL" id="AFVW02000002">
    <property type="protein sequence ID" value="EJO89598.1"/>
    <property type="molecule type" value="Genomic_DNA"/>
</dbReference>
<dbReference type="RefSeq" id="WP_007770152.1">
    <property type="nucleotide sequence ID" value="NZ_AFVW02000002.1"/>
</dbReference>
<comment type="similarity">
    <text evidence="1">Belongs to the short-chain dehydrogenases/reductases (SDR) family.</text>
</comment>
<dbReference type="Gene3D" id="3.40.50.720">
    <property type="entry name" value="NAD(P)-binding Rossmann-like Domain"/>
    <property type="match status" value="1"/>
</dbReference>
<dbReference type="eggNOG" id="COG1028">
    <property type="taxonomic scope" value="Bacteria"/>
</dbReference>
<dbReference type="GO" id="GO:0016491">
    <property type="term" value="F:oxidoreductase activity"/>
    <property type="evidence" value="ECO:0007669"/>
    <property type="project" value="UniProtKB-KW"/>
</dbReference>
<dbReference type="InterPro" id="IPR002347">
    <property type="entry name" value="SDR_fam"/>
</dbReference>
<dbReference type="AlphaFoldDB" id="J4TJ46"/>
<evidence type="ECO:0000256" key="1">
    <source>
        <dbReference type="ARBA" id="ARBA00006484"/>
    </source>
</evidence>
<dbReference type="STRING" id="1041522.GCA_002105755_02002"/>
<proteinExistence type="inferred from homology"/>
<dbReference type="PANTHER" id="PTHR24321:SF8">
    <property type="entry name" value="ESTRADIOL 17-BETA-DEHYDROGENASE 8-RELATED"/>
    <property type="match status" value="1"/>
</dbReference>